<name>A0ABU6RE30_9FABA</name>
<reference evidence="1 2" key="1">
    <citation type="journal article" date="2023" name="Plants (Basel)">
        <title>Bridging the Gap: Combining Genomics and Transcriptomics Approaches to Understand Stylosanthes scabra, an Orphan Legume from the Brazilian Caatinga.</title>
        <authorList>
            <person name="Ferreira-Neto J.R.C."/>
            <person name="da Silva M.D."/>
            <person name="Binneck E."/>
            <person name="de Melo N.F."/>
            <person name="da Silva R.H."/>
            <person name="de Melo A.L.T.M."/>
            <person name="Pandolfi V."/>
            <person name="Bustamante F.O."/>
            <person name="Brasileiro-Vidal A.C."/>
            <person name="Benko-Iseppon A.M."/>
        </authorList>
    </citation>
    <scope>NUCLEOTIDE SEQUENCE [LARGE SCALE GENOMIC DNA]</scope>
    <source>
        <tissue evidence="1">Leaves</tissue>
    </source>
</reference>
<evidence type="ECO:0000313" key="1">
    <source>
        <dbReference type="EMBL" id="MED6122131.1"/>
    </source>
</evidence>
<comment type="caution">
    <text evidence="1">The sequence shown here is derived from an EMBL/GenBank/DDBJ whole genome shotgun (WGS) entry which is preliminary data.</text>
</comment>
<sequence>MDSSKTHKGASMVLESAIQPTDQLLNELFRNLLSPSPNALDWTGVGVCDSTTGGRTDSITGLTCSSLSDPMGLAAKVICTFYPTAETLWDSTR</sequence>
<evidence type="ECO:0000313" key="2">
    <source>
        <dbReference type="Proteomes" id="UP001341840"/>
    </source>
</evidence>
<dbReference type="Proteomes" id="UP001341840">
    <property type="component" value="Unassembled WGS sequence"/>
</dbReference>
<proteinExistence type="predicted"/>
<accession>A0ABU6RE30</accession>
<organism evidence="1 2">
    <name type="scientific">Stylosanthes scabra</name>
    <dbReference type="NCBI Taxonomy" id="79078"/>
    <lineage>
        <taxon>Eukaryota</taxon>
        <taxon>Viridiplantae</taxon>
        <taxon>Streptophyta</taxon>
        <taxon>Embryophyta</taxon>
        <taxon>Tracheophyta</taxon>
        <taxon>Spermatophyta</taxon>
        <taxon>Magnoliopsida</taxon>
        <taxon>eudicotyledons</taxon>
        <taxon>Gunneridae</taxon>
        <taxon>Pentapetalae</taxon>
        <taxon>rosids</taxon>
        <taxon>fabids</taxon>
        <taxon>Fabales</taxon>
        <taxon>Fabaceae</taxon>
        <taxon>Papilionoideae</taxon>
        <taxon>50 kb inversion clade</taxon>
        <taxon>dalbergioids sensu lato</taxon>
        <taxon>Dalbergieae</taxon>
        <taxon>Pterocarpus clade</taxon>
        <taxon>Stylosanthes</taxon>
    </lineage>
</organism>
<gene>
    <name evidence="1" type="ORF">PIB30_036920</name>
</gene>
<keyword evidence="2" id="KW-1185">Reference proteome</keyword>
<dbReference type="EMBL" id="JASCZI010030391">
    <property type="protein sequence ID" value="MED6122131.1"/>
    <property type="molecule type" value="Genomic_DNA"/>
</dbReference>
<protein>
    <submittedName>
        <fullName evidence="1">Uncharacterized protein</fullName>
    </submittedName>
</protein>